<evidence type="ECO:0000313" key="1">
    <source>
        <dbReference type="EMBL" id="MCY0095070.1"/>
    </source>
</evidence>
<gene>
    <name evidence="1" type="ORF">OEG82_13700</name>
</gene>
<accession>A0ABT3YH62</accession>
<evidence type="ECO:0000313" key="2">
    <source>
        <dbReference type="Proteomes" id="UP001081283"/>
    </source>
</evidence>
<comment type="caution">
    <text evidence="1">The sequence shown here is derived from an EMBL/GenBank/DDBJ whole genome shotgun (WGS) entry which is preliminary data.</text>
</comment>
<name>A0ABT3YH62_9HYPH</name>
<sequence length="197" mass="22300">MDSMAEFETYLRTAAPANSGLRPFVCSGSPLECSIALVGYNPATNLEADFWNFWNSARGFDKANWFETYKVERQNRPLKPGKTRRNAVSPTRKRIELFIEGVGDYKCLETNLYWDASEDIASHVQGSRPLVASLLKQLPLLKLIVCHHEAAFRFLKPQFPDIQIEHVDHFANRKRGWSDSAALELGQRMGALLAKSV</sequence>
<proteinExistence type="predicted"/>
<organism evidence="1 2">
    <name type="scientific">Hoeflea ulvae</name>
    <dbReference type="NCBI Taxonomy" id="2983764"/>
    <lineage>
        <taxon>Bacteria</taxon>
        <taxon>Pseudomonadati</taxon>
        <taxon>Pseudomonadota</taxon>
        <taxon>Alphaproteobacteria</taxon>
        <taxon>Hyphomicrobiales</taxon>
        <taxon>Rhizobiaceae</taxon>
        <taxon>Hoeflea</taxon>
    </lineage>
</organism>
<dbReference type="Proteomes" id="UP001081283">
    <property type="component" value="Unassembled WGS sequence"/>
</dbReference>
<keyword evidence="2" id="KW-1185">Reference proteome</keyword>
<evidence type="ECO:0008006" key="3">
    <source>
        <dbReference type="Google" id="ProtNLM"/>
    </source>
</evidence>
<reference evidence="1" key="1">
    <citation type="submission" date="2022-10" db="EMBL/GenBank/DDBJ databases">
        <title>Hoeflea sp. J2-29, isolated from marine algae.</title>
        <authorList>
            <person name="Kristyanto S."/>
            <person name="Kim J.M."/>
            <person name="Jeon C.O."/>
        </authorList>
    </citation>
    <scope>NUCLEOTIDE SEQUENCE</scope>
    <source>
        <strain evidence="1">J2-29</strain>
    </source>
</reference>
<dbReference type="RefSeq" id="WP_267612971.1">
    <property type="nucleotide sequence ID" value="NZ_JAOVZQ010000001.1"/>
</dbReference>
<dbReference type="EMBL" id="JAOVZQ010000001">
    <property type="protein sequence ID" value="MCY0095070.1"/>
    <property type="molecule type" value="Genomic_DNA"/>
</dbReference>
<protein>
    <recommendedName>
        <fullName evidence="3">Uracil-DNA glycosylase-like domain-containing protein</fullName>
    </recommendedName>
</protein>